<accession>A0AAD3HQJ2</accession>
<dbReference type="InterPro" id="IPR010978">
    <property type="entry name" value="tRNA-bd_arm"/>
</dbReference>
<keyword evidence="6" id="KW-0030">Aminoacyl-tRNA synthetase</keyword>
<dbReference type="EMBL" id="BMAR01000030">
    <property type="protein sequence ID" value="GFR49458.1"/>
    <property type="molecule type" value="Genomic_DNA"/>
</dbReference>
<feature type="binding site" evidence="9">
    <location>
        <begin position="312"/>
        <end position="314"/>
    </location>
    <ligand>
        <name>ATP</name>
        <dbReference type="ChEBI" id="CHEBI:30616"/>
    </ligand>
</feature>
<dbReference type="InterPro" id="IPR002317">
    <property type="entry name" value="Ser-tRNA-ligase_type_1"/>
</dbReference>
<dbReference type="PIRSF" id="PIRSF001529">
    <property type="entry name" value="Ser-tRNA-synth_IIa"/>
    <property type="match status" value="1"/>
</dbReference>
<evidence type="ECO:0000256" key="10">
    <source>
        <dbReference type="SAM" id="MobiDB-lite"/>
    </source>
</evidence>
<evidence type="ECO:0000256" key="5">
    <source>
        <dbReference type="ARBA" id="ARBA00022917"/>
    </source>
</evidence>
<name>A0AAD3HQJ2_9CHLO</name>
<evidence type="ECO:0000256" key="7">
    <source>
        <dbReference type="ARBA" id="ARBA00031113"/>
    </source>
</evidence>
<dbReference type="InterPro" id="IPR002314">
    <property type="entry name" value="aa-tRNA-synt_IIb"/>
</dbReference>
<feature type="domain" description="Aminoacyl-transfer RNA synthetases class-II family profile" evidence="11">
    <location>
        <begin position="189"/>
        <end position="497"/>
    </location>
</feature>
<dbReference type="GO" id="GO:0005524">
    <property type="term" value="F:ATP binding"/>
    <property type="evidence" value="ECO:0007669"/>
    <property type="project" value="UniProtKB-KW"/>
</dbReference>
<evidence type="ECO:0000256" key="4">
    <source>
        <dbReference type="ARBA" id="ARBA00022840"/>
    </source>
</evidence>
<keyword evidence="4 9" id="KW-0067">ATP-binding</keyword>
<feature type="binding site" evidence="9">
    <location>
        <begin position="399"/>
        <end position="402"/>
    </location>
    <ligand>
        <name>ATP</name>
        <dbReference type="ChEBI" id="CHEBI:30616"/>
    </ligand>
</feature>
<feature type="region of interest" description="Disordered" evidence="10">
    <location>
        <begin position="420"/>
        <end position="464"/>
    </location>
</feature>
<feature type="compositionally biased region" description="Low complexity" evidence="10">
    <location>
        <begin position="422"/>
        <end position="437"/>
    </location>
</feature>
<dbReference type="InterPro" id="IPR045864">
    <property type="entry name" value="aa-tRNA-synth_II/BPL/LPL"/>
</dbReference>
<feature type="compositionally biased region" description="Low complexity" evidence="10">
    <location>
        <begin position="511"/>
        <end position="526"/>
    </location>
</feature>
<gene>
    <name evidence="12" type="ORF">Agub_g11518</name>
</gene>
<dbReference type="Gene3D" id="1.10.287.40">
    <property type="entry name" value="Serine-tRNA synthetase, tRNA binding domain"/>
    <property type="match status" value="1"/>
</dbReference>
<keyword evidence="13" id="KW-1185">Reference proteome</keyword>
<dbReference type="GO" id="GO:0006434">
    <property type="term" value="P:seryl-tRNA aminoacylation"/>
    <property type="evidence" value="ECO:0007669"/>
    <property type="project" value="InterPro"/>
</dbReference>
<keyword evidence="2" id="KW-0436">Ligase</keyword>
<organism evidence="12 13">
    <name type="scientific">Astrephomene gubernaculifera</name>
    <dbReference type="NCBI Taxonomy" id="47775"/>
    <lineage>
        <taxon>Eukaryota</taxon>
        <taxon>Viridiplantae</taxon>
        <taxon>Chlorophyta</taxon>
        <taxon>core chlorophytes</taxon>
        <taxon>Chlorophyceae</taxon>
        <taxon>CS clade</taxon>
        <taxon>Chlamydomonadales</taxon>
        <taxon>Astrephomenaceae</taxon>
        <taxon>Astrephomene</taxon>
    </lineage>
</organism>
<reference evidence="12 13" key="1">
    <citation type="journal article" date="2021" name="Sci. Rep.">
        <title>Genome sequencing of the multicellular alga Astrephomene provides insights into convergent evolution of germ-soma differentiation.</title>
        <authorList>
            <person name="Yamashita S."/>
            <person name="Yamamoto K."/>
            <person name="Matsuzaki R."/>
            <person name="Suzuki S."/>
            <person name="Yamaguchi H."/>
            <person name="Hirooka S."/>
            <person name="Minakuchi Y."/>
            <person name="Miyagishima S."/>
            <person name="Kawachi M."/>
            <person name="Toyoda A."/>
            <person name="Nozaki H."/>
        </authorList>
    </citation>
    <scope>NUCLEOTIDE SEQUENCE [LARGE SCALE GENOMIC DNA]</scope>
    <source>
        <strain evidence="12 13">NIES-4017</strain>
    </source>
</reference>
<dbReference type="EC" id="6.1.1.11" evidence="1"/>
<evidence type="ECO:0000259" key="11">
    <source>
        <dbReference type="PROSITE" id="PS50862"/>
    </source>
</evidence>
<dbReference type="SUPFAM" id="SSF46589">
    <property type="entry name" value="tRNA-binding arm"/>
    <property type="match status" value="1"/>
</dbReference>
<dbReference type="InterPro" id="IPR015866">
    <property type="entry name" value="Ser-tRNA-synth_1_N"/>
</dbReference>
<evidence type="ECO:0000256" key="1">
    <source>
        <dbReference type="ARBA" id="ARBA00012840"/>
    </source>
</evidence>
<dbReference type="Pfam" id="PF00587">
    <property type="entry name" value="tRNA-synt_2b"/>
    <property type="match status" value="1"/>
</dbReference>
<dbReference type="GO" id="GO:0004828">
    <property type="term" value="F:serine-tRNA ligase activity"/>
    <property type="evidence" value="ECO:0007669"/>
    <property type="project" value="UniProtKB-EC"/>
</dbReference>
<evidence type="ECO:0000256" key="9">
    <source>
        <dbReference type="PIRSR" id="PIRSR001529-2"/>
    </source>
</evidence>
<feature type="site" description="Important for serine binding" evidence="8">
    <location>
        <position position="472"/>
    </location>
</feature>
<feature type="binding site" evidence="8">
    <location>
        <position position="312"/>
    </location>
    <ligand>
        <name>L-serine</name>
        <dbReference type="ChEBI" id="CHEBI:33384"/>
    </ligand>
</feature>
<dbReference type="InterPro" id="IPR006195">
    <property type="entry name" value="aa-tRNA-synth_II"/>
</dbReference>
<keyword evidence="5" id="KW-0648">Protein biosynthesis</keyword>
<evidence type="ECO:0000256" key="3">
    <source>
        <dbReference type="ARBA" id="ARBA00022741"/>
    </source>
</evidence>
<dbReference type="AlphaFoldDB" id="A0AAD3HQJ2"/>
<comment type="caution">
    <text evidence="12">The sequence shown here is derived from an EMBL/GenBank/DDBJ whole genome shotgun (WGS) entry which is preliminary data.</text>
</comment>
<evidence type="ECO:0000313" key="13">
    <source>
        <dbReference type="Proteomes" id="UP001054857"/>
    </source>
</evidence>
<feature type="binding site" evidence="8">
    <location>
        <position position="281"/>
    </location>
    <ligand>
        <name>L-serine</name>
        <dbReference type="ChEBI" id="CHEBI:33384"/>
    </ligand>
</feature>
<dbReference type="PANTHER" id="PTHR11778">
    <property type="entry name" value="SERYL-TRNA SYNTHETASE"/>
    <property type="match status" value="1"/>
</dbReference>
<dbReference type="Pfam" id="PF02403">
    <property type="entry name" value="Seryl_tRNA_N"/>
    <property type="match status" value="1"/>
</dbReference>
<proteinExistence type="predicted"/>
<dbReference type="NCBIfam" id="TIGR00414">
    <property type="entry name" value="serS"/>
    <property type="match status" value="1"/>
</dbReference>
<evidence type="ECO:0000256" key="8">
    <source>
        <dbReference type="PIRSR" id="PIRSR001529-1"/>
    </source>
</evidence>
<keyword evidence="3" id="KW-0547">Nucleotide-binding</keyword>
<evidence type="ECO:0000256" key="2">
    <source>
        <dbReference type="ARBA" id="ARBA00022598"/>
    </source>
</evidence>
<dbReference type="InterPro" id="IPR042103">
    <property type="entry name" value="SerRS_1_N_sf"/>
</dbReference>
<evidence type="ECO:0000313" key="12">
    <source>
        <dbReference type="EMBL" id="GFR49458.1"/>
    </source>
</evidence>
<evidence type="ECO:0000256" key="6">
    <source>
        <dbReference type="ARBA" id="ARBA00023146"/>
    </source>
</evidence>
<dbReference type="InterPro" id="IPR033729">
    <property type="entry name" value="SerRS_core"/>
</dbReference>
<dbReference type="CDD" id="cd00770">
    <property type="entry name" value="SerRS_core"/>
    <property type="match status" value="1"/>
</dbReference>
<dbReference type="Proteomes" id="UP001054857">
    <property type="component" value="Unassembled WGS sequence"/>
</dbReference>
<feature type="region of interest" description="Disordered" evidence="10">
    <location>
        <begin position="506"/>
        <end position="526"/>
    </location>
</feature>
<protein>
    <recommendedName>
        <fullName evidence="1">serine--tRNA ligase</fullName>
        <ecNumber evidence="1">6.1.1.11</ecNumber>
    </recommendedName>
    <alternativeName>
        <fullName evidence="7">Seryl-tRNA synthetase</fullName>
    </alternativeName>
</protein>
<feature type="binding site" evidence="8">
    <location>
        <position position="470"/>
    </location>
    <ligand>
        <name>L-serine</name>
        <dbReference type="ChEBI" id="CHEBI:33384"/>
    </ligand>
</feature>
<feature type="binding site" evidence="9">
    <location>
        <begin position="328"/>
        <end position="331"/>
    </location>
    <ligand>
        <name>ATP</name>
        <dbReference type="ChEBI" id="CHEBI:30616"/>
    </ligand>
</feature>
<feature type="binding site" evidence="8">
    <location>
        <position position="335"/>
    </location>
    <ligand>
        <name>L-serine</name>
        <dbReference type="ChEBI" id="CHEBI:33384"/>
    </ligand>
</feature>
<dbReference type="PRINTS" id="PR00981">
    <property type="entry name" value="TRNASYNTHSER"/>
</dbReference>
<dbReference type="PROSITE" id="PS50862">
    <property type="entry name" value="AA_TRNA_LIGASE_II"/>
    <property type="match status" value="1"/>
</dbReference>
<dbReference type="SUPFAM" id="SSF55681">
    <property type="entry name" value="Class II aaRS and biotin synthetases"/>
    <property type="match status" value="1"/>
</dbReference>
<sequence length="526" mass="57055">MLNQLSPRRAALQGRAFQPANTRRCRPIAPLRSVAVEAPATQASAVEAPSFRAHLDFKFIKENVDMIAINCKNRLSNADPYKVVALYDEFVALKSQADSLRAERNENSNAMKAKLDPERRAALISRGQALKEQLAEVEGRLAGVESSLQREGQRLPNLTHPDVPLGGEGEAVVVREVGSPRVFSFPPRDHVALAEGLDMVDFEAAAEVTGQKFYYLRNAGALLEMALVNWAMNKVVSRGFTPLMTPDLVKASVLEKCGFQPRGAGTQVYSISDSPLCLTGTAEVPLAGLYMERVLTQQQLPLRLAAFGHCFRTEAGAAGLAGKGLFRVHQFSKVEMFVLCEPGESEATHAELAALEEEMYGELGLHFKVLDMPSGDLGAPAFRKYDVEAWMPGLGRYGEISSASNCTDYQARRLNIRYRPDASASASSSPTSSGDAAEPQPQQHTAGHKDKKKGSGSGGSSKPEFVHTLNATACAVPRMIVAILETHQQEDGSVVVPPPLRPYMGGLEVIRPPGQQRQQQQQPARG</sequence>
<dbReference type="Gene3D" id="3.30.930.10">
    <property type="entry name" value="Bira Bifunctional Protein, Domain 2"/>
    <property type="match status" value="1"/>
</dbReference>